<keyword evidence="1" id="KW-0597">Phosphoprotein</keyword>
<dbReference type="EMBL" id="VUOC01000003">
    <property type="protein sequence ID" value="KAA2241343.1"/>
    <property type="molecule type" value="Genomic_DNA"/>
</dbReference>
<dbReference type="CDD" id="cd17557">
    <property type="entry name" value="REC_Rcp-like"/>
    <property type="match status" value="1"/>
</dbReference>
<dbReference type="SUPFAM" id="SSF52172">
    <property type="entry name" value="CheY-like"/>
    <property type="match status" value="1"/>
</dbReference>
<dbReference type="AlphaFoldDB" id="A0A5B2VNT3"/>
<comment type="caution">
    <text evidence="3">The sequence shown here is derived from an EMBL/GenBank/DDBJ whole genome shotgun (WGS) entry which is preliminary data.</text>
</comment>
<dbReference type="PROSITE" id="PS50110">
    <property type="entry name" value="RESPONSE_REGULATORY"/>
    <property type="match status" value="1"/>
</dbReference>
<dbReference type="InterPro" id="IPR052893">
    <property type="entry name" value="TCS_response_regulator"/>
</dbReference>
<dbReference type="Pfam" id="PF00072">
    <property type="entry name" value="Response_reg"/>
    <property type="match status" value="1"/>
</dbReference>
<dbReference type="GO" id="GO:0000160">
    <property type="term" value="P:phosphorelay signal transduction system"/>
    <property type="evidence" value="ECO:0007669"/>
    <property type="project" value="InterPro"/>
</dbReference>
<evidence type="ECO:0000313" key="3">
    <source>
        <dbReference type="EMBL" id="KAA2241343.1"/>
    </source>
</evidence>
<organism evidence="3 4">
    <name type="scientific">Chitinophaga agrisoli</name>
    <dbReference type="NCBI Taxonomy" id="2607653"/>
    <lineage>
        <taxon>Bacteria</taxon>
        <taxon>Pseudomonadati</taxon>
        <taxon>Bacteroidota</taxon>
        <taxon>Chitinophagia</taxon>
        <taxon>Chitinophagales</taxon>
        <taxon>Chitinophagaceae</taxon>
        <taxon>Chitinophaga</taxon>
    </lineage>
</organism>
<dbReference type="Proteomes" id="UP000324611">
    <property type="component" value="Unassembled WGS sequence"/>
</dbReference>
<dbReference type="InterPro" id="IPR011006">
    <property type="entry name" value="CheY-like_superfamily"/>
</dbReference>
<dbReference type="SMART" id="SM00448">
    <property type="entry name" value="REC"/>
    <property type="match status" value="1"/>
</dbReference>
<sequence length="140" mass="15919">MEHMYPKIMLVDDDAEDRQIIKDTFDDLDYGAVIHFEENGEEAIKYLQQCTPPGAIPSLIILDLNMPKMNGTQTLRFLKAEPAFAAIPVIIFSTSLNPIERDECLTLGAHSYVIKPISYTQTVEVVRHFYNLCNQLSQVE</sequence>
<gene>
    <name evidence="3" type="ORF">F0L74_15675</name>
</gene>
<protein>
    <submittedName>
        <fullName evidence="3">Response regulator</fullName>
    </submittedName>
</protein>
<name>A0A5B2VNT3_9BACT</name>
<reference evidence="3 4" key="2">
    <citation type="submission" date="2019-09" db="EMBL/GenBank/DDBJ databases">
        <authorList>
            <person name="Jin C."/>
        </authorList>
    </citation>
    <scope>NUCLEOTIDE SEQUENCE [LARGE SCALE GENOMIC DNA]</scope>
    <source>
        <strain evidence="3 4">BN140078</strain>
    </source>
</reference>
<keyword evidence="4" id="KW-1185">Reference proteome</keyword>
<feature type="domain" description="Response regulatory" evidence="2">
    <location>
        <begin position="7"/>
        <end position="130"/>
    </location>
</feature>
<dbReference type="Gene3D" id="3.40.50.2300">
    <property type="match status" value="1"/>
</dbReference>
<evidence type="ECO:0000256" key="1">
    <source>
        <dbReference type="PROSITE-ProRule" id="PRU00169"/>
    </source>
</evidence>
<reference evidence="3 4" key="1">
    <citation type="submission" date="2019-09" db="EMBL/GenBank/DDBJ databases">
        <title>Chitinophaga ginsengihumi sp. nov., isolated from soil of ginseng rhizosphere.</title>
        <authorList>
            <person name="Lee J."/>
        </authorList>
    </citation>
    <scope>NUCLEOTIDE SEQUENCE [LARGE SCALE GENOMIC DNA]</scope>
    <source>
        <strain evidence="3 4">BN140078</strain>
    </source>
</reference>
<feature type="modified residue" description="4-aspartylphosphate" evidence="1">
    <location>
        <position position="63"/>
    </location>
</feature>
<evidence type="ECO:0000313" key="4">
    <source>
        <dbReference type="Proteomes" id="UP000324611"/>
    </source>
</evidence>
<dbReference type="PANTHER" id="PTHR44520:SF2">
    <property type="entry name" value="RESPONSE REGULATOR RCP1"/>
    <property type="match status" value="1"/>
</dbReference>
<dbReference type="InterPro" id="IPR001789">
    <property type="entry name" value="Sig_transdc_resp-reg_receiver"/>
</dbReference>
<dbReference type="RefSeq" id="WP_149838858.1">
    <property type="nucleotide sequence ID" value="NZ_VUOC01000003.1"/>
</dbReference>
<accession>A0A5B2VNT3</accession>
<evidence type="ECO:0000259" key="2">
    <source>
        <dbReference type="PROSITE" id="PS50110"/>
    </source>
</evidence>
<dbReference type="PANTHER" id="PTHR44520">
    <property type="entry name" value="RESPONSE REGULATOR RCP1-RELATED"/>
    <property type="match status" value="1"/>
</dbReference>
<proteinExistence type="predicted"/>